<dbReference type="GO" id="GO:0015189">
    <property type="term" value="F:L-lysine transmembrane transporter activity"/>
    <property type="evidence" value="ECO:0007669"/>
    <property type="project" value="TreeGrafter"/>
</dbReference>
<evidence type="ECO:0000259" key="6">
    <source>
        <dbReference type="Pfam" id="PF13906"/>
    </source>
</evidence>
<feature type="domain" description="Cationic amino acid transporter C-terminal" evidence="6">
    <location>
        <begin position="543"/>
        <end position="592"/>
    </location>
</feature>
<keyword evidence="3 5" id="KW-1133">Transmembrane helix</keyword>
<dbReference type="AlphaFoldDB" id="A0A1Y1LHI2"/>
<feature type="transmembrane region" description="Helical" evidence="5">
    <location>
        <begin position="476"/>
        <end position="502"/>
    </location>
</feature>
<dbReference type="Pfam" id="PF13906">
    <property type="entry name" value="AA_permease_C"/>
    <property type="match status" value="1"/>
</dbReference>
<evidence type="ECO:0000256" key="4">
    <source>
        <dbReference type="ARBA" id="ARBA00023136"/>
    </source>
</evidence>
<feature type="transmembrane region" description="Helical" evidence="5">
    <location>
        <begin position="389"/>
        <end position="410"/>
    </location>
</feature>
<dbReference type="GO" id="GO:0061459">
    <property type="term" value="F:L-arginine transmembrane transporter activity"/>
    <property type="evidence" value="ECO:0007669"/>
    <property type="project" value="TreeGrafter"/>
</dbReference>
<feature type="transmembrane region" description="Helical" evidence="5">
    <location>
        <begin position="158"/>
        <end position="178"/>
    </location>
</feature>
<dbReference type="EMBL" id="GEZM01055193">
    <property type="protein sequence ID" value="JAV73094.1"/>
    <property type="molecule type" value="Transcribed_RNA"/>
</dbReference>
<accession>A0A1Y1LHI2</accession>
<evidence type="ECO:0000256" key="5">
    <source>
        <dbReference type="SAM" id="Phobius"/>
    </source>
</evidence>
<feature type="transmembrane region" description="Helical" evidence="5">
    <location>
        <begin position="514"/>
        <end position="533"/>
    </location>
</feature>
<feature type="transmembrane region" description="Helical" evidence="5">
    <location>
        <begin position="227"/>
        <end position="247"/>
    </location>
</feature>
<dbReference type="PANTHER" id="PTHR43243">
    <property type="entry name" value="INNER MEMBRANE TRANSPORTER YGJI-RELATED"/>
    <property type="match status" value="1"/>
</dbReference>
<dbReference type="InterPro" id="IPR029485">
    <property type="entry name" value="CAT_C"/>
</dbReference>
<organism evidence="7">
    <name type="scientific">Photinus pyralis</name>
    <name type="common">Common eastern firefly</name>
    <name type="synonym">Lampyris pyralis</name>
    <dbReference type="NCBI Taxonomy" id="7054"/>
    <lineage>
        <taxon>Eukaryota</taxon>
        <taxon>Metazoa</taxon>
        <taxon>Ecdysozoa</taxon>
        <taxon>Arthropoda</taxon>
        <taxon>Hexapoda</taxon>
        <taxon>Insecta</taxon>
        <taxon>Pterygota</taxon>
        <taxon>Neoptera</taxon>
        <taxon>Endopterygota</taxon>
        <taxon>Coleoptera</taxon>
        <taxon>Polyphaga</taxon>
        <taxon>Elateriformia</taxon>
        <taxon>Elateroidea</taxon>
        <taxon>Lampyridae</taxon>
        <taxon>Lampyrinae</taxon>
        <taxon>Photinus</taxon>
    </lineage>
</organism>
<dbReference type="GO" id="GO:0097638">
    <property type="term" value="P:L-arginine import across plasma membrane"/>
    <property type="evidence" value="ECO:0007669"/>
    <property type="project" value="TreeGrafter"/>
</dbReference>
<dbReference type="GO" id="GO:0005886">
    <property type="term" value="C:plasma membrane"/>
    <property type="evidence" value="ECO:0007669"/>
    <property type="project" value="TreeGrafter"/>
</dbReference>
<reference evidence="7" key="1">
    <citation type="journal article" date="2016" name="Sci. Rep.">
        <title>Molecular characterization of firefly nuptial gifts: a multi-omics approach sheds light on postcopulatory sexual selection.</title>
        <authorList>
            <person name="Al-Wathiqui N."/>
            <person name="Fallon T.R."/>
            <person name="South A."/>
            <person name="Weng J.K."/>
            <person name="Lewis S.M."/>
        </authorList>
    </citation>
    <scope>NUCLEOTIDE SEQUENCE</scope>
</reference>
<dbReference type="InterPro" id="IPR002293">
    <property type="entry name" value="AA/rel_permease1"/>
</dbReference>
<feature type="transmembrane region" description="Helical" evidence="5">
    <location>
        <begin position="364"/>
        <end position="383"/>
    </location>
</feature>
<dbReference type="GeneID" id="116175842"/>
<feature type="transmembrane region" description="Helical" evidence="5">
    <location>
        <begin position="33"/>
        <end position="50"/>
    </location>
</feature>
<dbReference type="FunFam" id="1.20.1740.10:FF:000010">
    <property type="entry name" value="probable cationic amino acid transporter"/>
    <property type="match status" value="1"/>
</dbReference>
<dbReference type="PIRSF" id="PIRSF006060">
    <property type="entry name" value="AA_transporter"/>
    <property type="match status" value="1"/>
</dbReference>
<dbReference type="Pfam" id="PF13520">
    <property type="entry name" value="AA_permease_2"/>
    <property type="match status" value="1"/>
</dbReference>
<feature type="transmembrane region" description="Helical" evidence="5">
    <location>
        <begin position="62"/>
        <end position="81"/>
    </location>
</feature>
<dbReference type="GO" id="GO:0000064">
    <property type="term" value="F:L-ornithine transmembrane transporter activity"/>
    <property type="evidence" value="ECO:0007669"/>
    <property type="project" value="TreeGrafter"/>
</dbReference>
<evidence type="ECO:0000256" key="3">
    <source>
        <dbReference type="ARBA" id="ARBA00022989"/>
    </source>
</evidence>
<sequence>MNRIFRVLTRKKILDASSLTDTQLARVLNTFDLTALGVGSTLGVGVYVLAGQVSKQVAGPAVILSFLIAAVASVFAGLCYAEFGSRVPRAGSAYVYSYVCIGEFVAFIIGWNLILEYVIGSASVAKGLSLYLDTLINNTLQNTFREIAPIDVSFLGSYFDFFSLGISVILAIALGCGLKNSAPVNTVFTMLNLFVVVFIVIAGSFKAHPENWDLPPPTDPSYGKGGFFPYGISGVIKGAATCFYGFVGFDCIATTGEEVRNPQTAIPFAIIASLAIIFLAYFGTASIVTLMVPYYLQDVNAPIPHAFELVGWDIAKWIVAIGGIFGLCASLFGAMFPLPRIIYAMASDGIIFKFLGRVNSRFQTPLIGTLLAGLLTGLMSALFDLKHLVDMMSIGTLLAYSIVAACVLVLRYSPSEERKYDLVPATSDSETDGNINNDSLLATTSTDVLAADEEVTFCNVAKQTFNLRMLRLPTRVSHTVVVVQIYIFVIASVFLWLCAIYLEDEIVEAQAWTIVLLCTIGLVIILSLMSIGTQPNSQTILNFKVPLVPLIPALSILINIYLMLMLDVHTWIRFGVWMAVGFTMYGLYGLPNSLKDVRNYMRLQ</sequence>
<feature type="transmembrane region" description="Helical" evidence="5">
    <location>
        <begin position="570"/>
        <end position="590"/>
    </location>
</feature>
<feature type="transmembrane region" description="Helical" evidence="5">
    <location>
        <begin position="314"/>
        <end position="343"/>
    </location>
</feature>
<dbReference type="PANTHER" id="PTHR43243:SF105">
    <property type="entry name" value="CATIONIC AMINO ACID TRANSPORTER C-TERMINAL DOMAIN-CONTAINING PROTEIN"/>
    <property type="match status" value="1"/>
</dbReference>
<feature type="transmembrane region" description="Helical" evidence="5">
    <location>
        <begin position="268"/>
        <end position="294"/>
    </location>
</feature>
<keyword evidence="2 5" id="KW-0812">Transmembrane</keyword>
<feature type="transmembrane region" description="Helical" evidence="5">
    <location>
        <begin position="93"/>
        <end position="114"/>
    </location>
</feature>
<protein>
    <recommendedName>
        <fullName evidence="6">Cationic amino acid transporter C-terminal domain-containing protein</fullName>
    </recommendedName>
</protein>
<evidence type="ECO:0000313" key="7">
    <source>
        <dbReference type="EMBL" id="JAV73094.1"/>
    </source>
</evidence>
<evidence type="ECO:0000256" key="2">
    <source>
        <dbReference type="ARBA" id="ARBA00022692"/>
    </source>
</evidence>
<evidence type="ECO:0000256" key="1">
    <source>
        <dbReference type="ARBA" id="ARBA00004141"/>
    </source>
</evidence>
<keyword evidence="4 5" id="KW-0472">Membrane</keyword>
<feature type="transmembrane region" description="Helical" evidence="5">
    <location>
        <begin position="190"/>
        <end position="207"/>
    </location>
</feature>
<comment type="subcellular location">
    <subcellularLocation>
        <location evidence="1">Membrane</location>
        <topology evidence="1">Multi-pass membrane protein</topology>
    </subcellularLocation>
</comment>
<feature type="transmembrane region" description="Helical" evidence="5">
    <location>
        <begin position="545"/>
        <end position="564"/>
    </location>
</feature>
<dbReference type="RefSeq" id="XP_031350032.1">
    <property type="nucleotide sequence ID" value="XM_031494172.1"/>
</dbReference>
<proteinExistence type="predicted"/>
<name>A0A1Y1LHI2_PHOPY</name>
<dbReference type="Gene3D" id="1.20.1740.10">
    <property type="entry name" value="Amino acid/polyamine transporter I"/>
    <property type="match status" value="1"/>
</dbReference>